<dbReference type="EMBL" id="PKHA01000004">
    <property type="protein sequence ID" value="PKY98789.1"/>
    <property type="molecule type" value="Genomic_DNA"/>
</dbReference>
<dbReference type="InterPro" id="IPR050325">
    <property type="entry name" value="Prot/Nucl_acid_deglycase"/>
</dbReference>
<dbReference type="PANTHER" id="PTHR48094:SF12">
    <property type="entry name" value="PARKINSON DISEASE PROTEIN 7 HOMOLOG"/>
    <property type="match status" value="1"/>
</dbReference>
<protein>
    <submittedName>
        <fullName evidence="2">DJ-1 family protein</fullName>
    </submittedName>
</protein>
<evidence type="ECO:0000313" key="2">
    <source>
        <dbReference type="EMBL" id="PKY98789.1"/>
    </source>
</evidence>
<dbReference type="GeneID" id="81708321"/>
<dbReference type="CDD" id="cd03135">
    <property type="entry name" value="GATase1_DJ-1"/>
    <property type="match status" value="1"/>
</dbReference>
<dbReference type="SUPFAM" id="SSF52317">
    <property type="entry name" value="Class I glutamine amidotransferase-like"/>
    <property type="match status" value="1"/>
</dbReference>
<dbReference type="AlphaFoldDB" id="A0A2I1KT53"/>
<dbReference type="NCBIfam" id="TIGR01383">
    <property type="entry name" value="not_thiJ"/>
    <property type="match status" value="1"/>
</dbReference>
<dbReference type="InterPro" id="IPR002818">
    <property type="entry name" value="DJ-1/PfpI"/>
</dbReference>
<reference evidence="2 3" key="1">
    <citation type="submission" date="2017-12" db="EMBL/GenBank/DDBJ databases">
        <title>Phylogenetic diversity of female urinary microbiome.</title>
        <authorList>
            <person name="Thomas-White K."/>
            <person name="Wolfe A.J."/>
        </authorList>
    </citation>
    <scope>NUCLEOTIDE SEQUENCE [LARGE SCALE GENOMIC DNA]</scope>
    <source>
        <strain evidence="2 3">UMB0319</strain>
    </source>
</reference>
<dbReference type="Gene3D" id="3.40.50.880">
    <property type="match status" value="1"/>
</dbReference>
<feature type="domain" description="DJ-1/PfpI" evidence="1">
    <location>
        <begin position="10"/>
        <end position="176"/>
    </location>
</feature>
<evidence type="ECO:0000313" key="3">
    <source>
        <dbReference type="Proteomes" id="UP000234778"/>
    </source>
</evidence>
<dbReference type="InterPro" id="IPR029062">
    <property type="entry name" value="Class_I_gatase-like"/>
</dbReference>
<dbReference type="Pfam" id="PF01965">
    <property type="entry name" value="DJ-1_PfpI"/>
    <property type="match status" value="1"/>
</dbReference>
<evidence type="ECO:0000259" key="1">
    <source>
        <dbReference type="Pfam" id="PF01965"/>
    </source>
</evidence>
<dbReference type="InterPro" id="IPR006287">
    <property type="entry name" value="DJ-1"/>
</dbReference>
<dbReference type="Proteomes" id="UP000234778">
    <property type="component" value="Unassembled WGS sequence"/>
</dbReference>
<comment type="caution">
    <text evidence="2">The sequence shown here is derived from an EMBL/GenBank/DDBJ whole genome shotgun (WGS) entry which is preliminary data.</text>
</comment>
<dbReference type="PANTHER" id="PTHR48094">
    <property type="entry name" value="PROTEIN/NUCLEIC ACID DEGLYCASE DJ-1-RELATED"/>
    <property type="match status" value="1"/>
</dbReference>
<dbReference type="GO" id="GO:0005737">
    <property type="term" value="C:cytoplasm"/>
    <property type="evidence" value="ECO:0007669"/>
    <property type="project" value="TreeGrafter"/>
</dbReference>
<name>A0A2I1KT53_9ACTO</name>
<accession>A0A2I1KT53</accession>
<organism evidence="2 3">
    <name type="scientific">Actinomyces urogenitalis</name>
    <dbReference type="NCBI Taxonomy" id="103621"/>
    <lineage>
        <taxon>Bacteria</taxon>
        <taxon>Bacillati</taxon>
        <taxon>Actinomycetota</taxon>
        <taxon>Actinomycetes</taxon>
        <taxon>Actinomycetales</taxon>
        <taxon>Actinomycetaceae</taxon>
        <taxon>Actinomyces</taxon>
    </lineage>
</organism>
<gene>
    <name evidence="2" type="ORF">CYJ26_05160</name>
</gene>
<proteinExistence type="predicted"/>
<sequence>MAEFRAATDKKVAVLVAPGLEEVEALAPLDILFRAGIPAHLISITHSRQVTSSHQVVLSCTATLDELSEADLDSYDMVFLPGGIPGTPNLKADARVRELVTQRVRADRPVAAICAAPSILAELGLLEGRRATANPSFVQVLADHGAQVSEASVVVDGRLLTSRGMATAVDLGLEMVRFYLGDVAVEEMKERIVYQG</sequence>
<dbReference type="RefSeq" id="WP_006548499.1">
    <property type="nucleotide sequence ID" value="NZ_CP136961.1"/>
</dbReference>